<dbReference type="Proteomes" id="UP000005940">
    <property type="component" value="Chromosome"/>
</dbReference>
<dbReference type="AlphaFoldDB" id="I2NAH2"/>
<dbReference type="RefSeq" id="WP_006345104.1">
    <property type="nucleotide sequence ID" value="NZ_CP029159.1"/>
</dbReference>
<dbReference type="SUPFAM" id="SSF55961">
    <property type="entry name" value="Bet v1-like"/>
    <property type="match status" value="1"/>
</dbReference>
<dbReference type="InterPro" id="IPR023393">
    <property type="entry name" value="START-like_dom_sf"/>
</dbReference>
<evidence type="ECO:0000259" key="2">
    <source>
        <dbReference type="Pfam" id="PF08327"/>
    </source>
</evidence>
<dbReference type="Pfam" id="PF08327">
    <property type="entry name" value="AHSA1"/>
    <property type="match status" value="1"/>
</dbReference>
<dbReference type="InterPro" id="IPR013538">
    <property type="entry name" value="ASHA1/2-like_C"/>
</dbReference>
<proteinExistence type="inferred from homology"/>
<comment type="similarity">
    <text evidence="1">Belongs to the AHA1 family.</text>
</comment>
<organism evidence="3 4">
    <name type="scientific">Streptomyces tsukubensis (strain DSM 42081 / NBRC 108919 / NRRL 18488 / 9993)</name>
    <dbReference type="NCBI Taxonomy" id="1114943"/>
    <lineage>
        <taxon>Bacteria</taxon>
        <taxon>Bacillati</taxon>
        <taxon>Actinomycetota</taxon>
        <taxon>Actinomycetes</taxon>
        <taxon>Kitasatosporales</taxon>
        <taxon>Streptomycetaceae</taxon>
        <taxon>Streptomyces</taxon>
    </lineage>
</organism>
<dbReference type="EMBL" id="CP029159">
    <property type="protein sequence ID" value="QKM66249.1"/>
    <property type="molecule type" value="Genomic_DNA"/>
</dbReference>
<sequence length="165" mass="18261">MNPTPTGRLTPTADGHDLVLTRTFRAPIDDVWAGVTEPERTARWFGPWEGDAAVGRTVKVRLAFEESAPWCDVHIDACEPPRRLAVSLSDEAGDWHIELRLTASGGTTELQLIHHLKAPTGIGEIGPGWEYYLDLLRASLDGTARPDFDDYYPAQSDYFASLAVR</sequence>
<dbReference type="Gene3D" id="3.30.530.20">
    <property type="match status" value="1"/>
</dbReference>
<dbReference type="CDD" id="cd08899">
    <property type="entry name" value="SRPBCC_CalC_Aha1-like_6"/>
    <property type="match status" value="1"/>
</dbReference>
<name>I2NAH2_STRT9</name>
<keyword evidence="4" id="KW-1185">Reference proteome</keyword>
<evidence type="ECO:0000313" key="3">
    <source>
        <dbReference type="EMBL" id="QKM66249.1"/>
    </source>
</evidence>
<feature type="domain" description="Activator of Hsp90 ATPase homologue 1/2-like C-terminal" evidence="2">
    <location>
        <begin position="25"/>
        <end position="140"/>
    </location>
</feature>
<evidence type="ECO:0000313" key="4">
    <source>
        <dbReference type="Proteomes" id="UP000005940"/>
    </source>
</evidence>
<evidence type="ECO:0000256" key="1">
    <source>
        <dbReference type="ARBA" id="ARBA00006817"/>
    </source>
</evidence>
<accession>I2NAH2</accession>
<gene>
    <name evidence="3" type="ORF">STSU_002780</name>
</gene>
<protein>
    <submittedName>
        <fullName evidence="3">ATPase</fullName>
    </submittedName>
</protein>
<reference evidence="3 4" key="1">
    <citation type="journal article" date="2012" name="J. Bacteriol.">
        <title>Draft genome of Streptomyces tsukubaensis NRRL 18488, the producer of the clinically important immunosuppressant tacrolimus (FK506).</title>
        <authorList>
            <person name="Barreiro C."/>
            <person name="Prieto C."/>
            <person name="Sola-Landa A."/>
            <person name="Solera E."/>
            <person name="Martinez-Castro M."/>
            <person name="Perez-Redondo R."/>
            <person name="Garcia-Estrada C."/>
            <person name="Aparicio J.F."/>
            <person name="Fernandez-Martinez L.T."/>
            <person name="Santos-Aberturas J."/>
            <person name="Salehi-Najafabadi Z."/>
            <person name="Rodriguez-Garcia A."/>
            <person name="Tauch A."/>
            <person name="Martin J.F."/>
        </authorList>
    </citation>
    <scope>NUCLEOTIDE SEQUENCE [LARGE SCALE GENOMIC DNA]</scope>
    <source>
        <strain evidence="4">DSM 42081 / NBRC 108919 / NRRL 18488 / 9993</strain>
    </source>
</reference>